<keyword evidence="3" id="KW-0645">Protease</keyword>
<dbReference type="GO" id="GO:0030163">
    <property type="term" value="P:protein catabolic process"/>
    <property type="evidence" value="ECO:0007669"/>
    <property type="project" value="InterPro"/>
</dbReference>
<accession>A0A5C4JVP9</accession>
<dbReference type="NCBIfam" id="NF009561">
    <property type="entry name" value="PRK13019.1-1"/>
    <property type="match status" value="1"/>
</dbReference>
<keyword evidence="3" id="KW-0378">Hydrolase</keyword>
<dbReference type="InterPro" id="IPR022935">
    <property type="entry name" value="ClpS"/>
</dbReference>
<dbReference type="InterPro" id="IPR003769">
    <property type="entry name" value="ClpS_core"/>
</dbReference>
<comment type="similarity">
    <text evidence="1">Belongs to the ClpS family.</text>
</comment>
<dbReference type="Pfam" id="PF02617">
    <property type="entry name" value="ClpS"/>
    <property type="match status" value="1"/>
</dbReference>
<dbReference type="PANTHER" id="PTHR33473">
    <property type="entry name" value="ATP-DEPENDENT CLP PROTEASE ADAPTER PROTEIN CLPS1, CHLOROPLASTIC"/>
    <property type="match status" value="1"/>
</dbReference>
<keyword evidence="4" id="KW-1185">Reference proteome</keyword>
<reference evidence="3 4" key="1">
    <citation type="submission" date="2019-05" db="EMBL/GenBank/DDBJ databases">
        <authorList>
            <person name="Lee S.D."/>
        </authorList>
    </citation>
    <scope>NUCLEOTIDE SEQUENCE [LARGE SCALE GENOMIC DNA]</scope>
    <source>
        <strain evidence="3 4">GH2-6</strain>
    </source>
</reference>
<dbReference type="PANTHER" id="PTHR33473:SF19">
    <property type="entry name" value="ATP-DEPENDENT CLP PROTEASE ADAPTER PROTEIN CLPS"/>
    <property type="match status" value="1"/>
</dbReference>
<dbReference type="HAMAP" id="MF_00302">
    <property type="entry name" value="ClpS"/>
    <property type="match status" value="1"/>
</dbReference>
<evidence type="ECO:0000313" key="4">
    <source>
        <dbReference type="Proteomes" id="UP000307874"/>
    </source>
</evidence>
<dbReference type="Proteomes" id="UP000307874">
    <property type="component" value="Unassembled WGS sequence"/>
</dbReference>
<dbReference type="SUPFAM" id="SSF54736">
    <property type="entry name" value="ClpS-like"/>
    <property type="match status" value="1"/>
</dbReference>
<evidence type="ECO:0000256" key="1">
    <source>
        <dbReference type="HAMAP-Rule" id="MF_00302"/>
    </source>
</evidence>
<comment type="subunit">
    <text evidence="1">Binds to the N-terminal domain of the chaperone ClpA.</text>
</comment>
<dbReference type="GO" id="GO:0008233">
    <property type="term" value="F:peptidase activity"/>
    <property type="evidence" value="ECO:0007669"/>
    <property type="project" value="UniProtKB-KW"/>
</dbReference>
<dbReference type="FunFam" id="3.30.1390.10:FF:000002">
    <property type="entry name" value="ATP-dependent Clp protease adapter protein ClpS"/>
    <property type="match status" value="1"/>
</dbReference>
<reference evidence="3 4" key="2">
    <citation type="submission" date="2019-06" db="EMBL/GenBank/DDBJ databases">
        <title>Martelella lutilitoris sp. nov., isolated from a tidal mudflat.</title>
        <authorList>
            <person name="Kim Y.-J."/>
        </authorList>
    </citation>
    <scope>NUCLEOTIDE SEQUENCE [LARGE SCALE GENOMIC DNA]</scope>
    <source>
        <strain evidence="3 4">GH2-6</strain>
    </source>
</reference>
<dbReference type="OrthoDB" id="9796121at2"/>
<gene>
    <name evidence="1 3" type="primary">clpS</name>
    <name evidence="3" type="ORF">FF124_04945</name>
</gene>
<proteinExistence type="inferred from homology"/>
<name>A0A5C4JVP9_9HYPH</name>
<feature type="domain" description="Adaptor protein ClpS core" evidence="2">
    <location>
        <begin position="20"/>
        <end position="97"/>
    </location>
</feature>
<organism evidence="3 4">
    <name type="scientific">Martelella lutilitoris</name>
    <dbReference type="NCBI Taxonomy" id="2583532"/>
    <lineage>
        <taxon>Bacteria</taxon>
        <taxon>Pseudomonadati</taxon>
        <taxon>Pseudomonadota</taxon>
        <taxon>Alphaproteobacteria</taxon>
        <taxon>Hyphomicrobiales</taxon>
        <taxon>Aurantimonadaceae</taxon>
        <taxon>Martelella</taxon>
    </lineage>
</organism>
<dbReference type="EMBL" id="VCLB01000002">
    <property type="protein sequence ID" value="TNB49334.1"/>
    <property type="molecule type" value="Genomic_DNA"/>
</dbReference>
<comment type="caution">
    <text evidence="3">The sequence shown here is derived from an EMBL/GenBank/DDBJ whole genome shotgun (WGS) entry which is preliminary data.</text>
</comment>
<dbReference type="InterPro" id="IPR014719">
    <property type="entry name" value="Ribosomal_bL12_C/ClpS-like"/>
</dbReference>
<dbReference type="RefSeq" id="WP_138747364.1">
    <property type="nucleotide sequence ID" value="NZ_VCLB01000002.1"/>
</dbReference>
<comment type="function">
    <text evidence="1">Involved in the modulation of the specificity of the ClpAP-mediated ATP-dependent protein degradation.</text>
</comment>
<evidence type="ECO:0000313" key="3">
    <source>
        <dbReference type="EMBL" id="TNB49334.1"/>
    </source>
</evidence>
<dbReference type="GO" id="GO:0006508">
    <property type="term" value="P:proteolysis"/>
    <property type="evidence" value="ECO:0007669"/>
    <property type="project" value="UniProtKB-UniRule"/>
</dbReference>
<dbReference type="AlphaFoldDB" id="A0A5C4JVP9"/>
<dbReference type="Gene3D" id="3.30.1390.10">
    <property type="match status" value="1"/>
</dbReference>
<evidence type="ECO:0000259" key="2">
    <source>
        <dbReference type="Pfam" id="PF02617"/>
    </source>
</evidence>
<dbReference type="NCBIfam" id="NF009564">
    <property type="entry name" value="PRK13019.1-4"/>
    <property type="match status" value="1"/>
</dbReference>
<protein>
    <recommendedName>
        <fullName evidence="1">ATP-dependent Clp protease adapter protein ClpS</fullName>
    </recommendedName>
</protein>
<sequence>MSDTGSDTKRKTSTRLKVAKPRLYKVILVNDDFTPREFVLVILKAVFRMSEEQGYNVMMTAHQKGKCVVAVYSRDIAETKAQEAIDLAKQAGFPLMFITEPEN</sequence>